<dbReference type="Proteomes" id="UP001638806">
    <property type="component" value="Unassembled WGS sequence"/>
</dbReference>
<reference evidence="1" key="1">
    <citation type="submission" date="2024-12" db="EMBL/GenBank/DDBJ databases">
        <title>Comparative genomics and development of molecular markers within Purpureocillium lilacinum and among Purpureocillium species.</title>
        <authorList>
            <person name="Yeh Z.-Y."/>
            <person name="Ni N.-T."/>
            <person name="Lo P.-H."/>
            <person name="Mushyakhwo K."/>
            <person name="Lin C.-F."/>
            <person name="Nai Y.-S."/>
        </authorList>
    </citation>
    <scope>NUCLEOTIDE SEQUENCE</scope>
    <source>
        <strain evidence="1">NCHU-NPUST-175</strain>
    </source>
</reference>
<protein>
    <submittedName>
        <fullName evidence="1">Uncharacterized protein</fullName>
    </submittedName>
</protein>
<proteinExistence type="predicted"/>
<keyword evidence="2" id="KW-1185">Reference proteome</keyword>
<evidence type="ECO:0000313" key="1">
    <source>
        <dbReference type="EMBL" id="KAL3955773.1"/>
    </source>
</evidence>
<name>A0ACC4DIB8_PURLI</name>
<gene>
    <name evidence="1" type="ORF">ACCO45_011336</name>
</gene>
<sequence length="1340" mass="145044">MNASTPLCAPTADAAFGPAVAPGCRHGFDFTLVFEQSIFVLLPAALLLVAAPLRLARLAKAPVFVGAPRLRVSKLAAAGVPAALQLALVGLWAAAPASAPRAVRAVSVAAACVSMASSLVSCLVSYFEHARSPRPSSLLNVYLLVSLLLDAALLRTLWLSPPSLVGPAIQPVFTASFAAKAALLVLEAPGKARHLLPSSSNGGAAAAAVGLGPEQTAGIYARAVFAWVAPLLRTGFRRLLRPDDLFALDEQMTAAHLSERFWRVWEARRPNLGSDSHKYRLVTSCLLALCWPLAAVIVPRLVQLAFTICQPLVLNRFLLFLDNEKQPDRIGYGLVGAYGLVYIGIAVSQALYWHRNGRFVTMLRGVLVSAVFAKATQVSVTATDDAAAVTLMSSDVEVIVRAFKEINEFWANLIQIAIATWLLSAQIGYASAGPIIVSPGRSVGNHYRRAHGKKYRVGWLEKTQKRVGITSAMIGHIKSIKMSGLAQQLSTTIAALRVEEIKASRPFRVFGSITSAVAQVPVLIAPPVAFAMFQGVAAQTGEVLDATKLFSALSFIILPAQPLFWMFEVVLDLSAAFGAFERIQKFLVEQTRAEYRDIGLVQPTGETLVGGREWSSRDAAAAGRLSWCDQSPWILNQSIRDNIIGYFPVNETLYQQVIRACELERDLTQLPHGDLTVVGSKGLALSGGQKQRVALARAVYSRPEIALFDDIFAGLDSRTSNRIFANLFSPSGLLKQWGTTVLLATQSVNFLESAELIISLSQEGRISEQGTFRTLKAAGGYVASLLSAKPESAAANIHDDSADDHEADGTKAEYKAKVAPEQKDTRRQLGDSTVYRYYFGSIGVTFFVVLLALEIGWAFLQSFPTVWLNFWVEAVAEGRTGYYLGIYAALQIIGVIWFAALIWFVLVLVAAKSGVSLHHRLLNTVVRAPLSLFTSTDLGSITTRFSQDIGMVDNNLPLALVVTLASFFAVLAKAGLLAASSYYVAISFPSSASSTSTCSAATCAHRGSCASSTSSKRRRSALYLLVMVQRWLVLVLDLVTAALALLVVGFAVRLRGSVSVGLTGVSLVQLISLSETLNMLMQFWTSIETSIGAVARIKQFAEETPEESRPGEDLTPPEDWPSQGHLVISNLSASYETDTEVQALSDVSLEIRAGEKVAICGRTGSGKSSLLLTLLRLLDPSHGSITIDSQPLAHLPRDTVRTRLITVTQDQFVLPGTVRHNIDPVGARTFGEDAFSHGQRQLFFVARAVLRRDVGRLVLLDEAMSSVDLETEQRVHGVIDAQFKEHTVLSIAHRLESIMNYDRIILLDRGCVVETGKPKDLLRSGSKFKALWQASQRHTD</sequence>
<accession>A0ACC4DIB8</accession>
<dbReference type="EMBL" id="JBGNUJ010000010">
    <property type="protein sequence ID" value="KAL3955773.1"/>
    <property type="molecule type" value="Genomic_DNA"/>
</dbReference>
<evidence type="ECO:0000313" key="2">
    <source>
        <dbReference type="Proteomes" id="UP001638806"/>
    </source>
</evidence>
<comment type="caution">
    <text evidence="1">The sequence shown here is derived from an EMBL/GenBank/DDBJ whole genome shotgun (WGS) entry which is preliminary data.</text>
</comment>
<organism evidence="1 2">
    <name type="scientific">Purpureocillium lilacinum</name>
    <name type="common">Paecilomyces lilacinus</name>
    <dbReference type="NCBI Taxonomy" id="33203"/>
    <lineage>
        <taxon>Eukaryota</taxon>
        <taxon>Fungi</taxon>
        <taxon>Dikarya</taxon>
        <taxon>Ascomycota</taxon>
        <taxon>Pezizomycotina</taxon>
        <taxon>Sordariomycetes</taxon>
        <taxon>Hypocreomycetidae</taxon>
        <taxon>Hypocreales</taxon>
        <taxon>Ophiocordycipitaceae</taxon>
        <taxon>Purpureocillium</taxon>
    </lineage>
</organism>